<dbReference type="EMBL" id="BMGP01000002">
    <property type="protein sequence ID" value="GGF22613.1"/>
    <property type="molecule type" value="Genomic_DNA"/>
</dbReference>
<evidence type="ECO:0000256" key="3">
    <source>
        <dbReference type="ARBA" id="ARBA00022989"/>
    </source>
</evidence>
<comment type="subcellular location">
    <subcellularLocation>
        <location evidence="1">Cell membrane</location>
        <topology evidence="1">Multi-pass membrane protein</topology>
    </subcellularLocation>
</comment>
<feature type="domain" description="Major facilitator superfamily (MFS) profile" evidence="6">
    <location>
        <begin position="30"/>
        <end position="441"/>
    </location>
</feature>
<feature type="transmembrane region" description="Helical" evidence="5">
    <location>
        <begin position="120"/>
        <end position="141"/>
    </location>
</feature>
<dbReference type="Gene3D" id="1.20.1250.20">
    <property type="entry name" value="MFS general substrate transporter like domains"/>
    <property type="match status" value="1"/>
</dbReference>
<organism evidence="7 8">
    <name type="scientific">Subtercola lobariae</name>
    <dbReference type="NCBI Taxonomy" id="1588641"/>
    <lineage>
        <taxon>Bacteria</taxon>
        <taxon>Bacillati</taxon>
        <taxon>Actinomycetota</taxon>
        <taxon>Actinomycetes</taxon>
        <taxon>Micrococcales</taxon>
        <taxon>Microbacteriaceae</taxon>
        <taxon>Subtercola</taxon>
    </lineage>
</organism>
<protein>
    <submittedName>
        <fullName evidence="7">MFS transporter</fullName>
    </submittedName>
</protein>
<evidence type="ECO:0000256" key="1">
    <source>
        <dbReference type="ARBA" id="ARBA00004651"/>
    </source>
</evidence>
<sequence>MSSTAPGLSEARSFDSLLEGRSIGRFQVLIISVCAVISMVDGFDTQVIALAANGIAQQFGANVADFGPIFGIGLFGGLVGAIVFGLLGDRFGRKPVLLISVAIVAIGSLVTPFTETTTTLLIVRFVTGLGLGGALPGVISLTSEYAPVRRRAATVALMFCGFPLGAVVGGLLSTVLIPAFGWASVFWLGGLVPVILIPVIVFAIPESVRFLSMRSDKRALARVLKRLRLPEEYAPSIQPAPAEERAPLPSLFTQGRAVGTLMLWLILLLSLLMTYFLTNWIPLVATQNGLDARTGILGAVMLNLGSIVGSIVLGRFVRARPTATIVAGYLLGAVAIAAIGQVAHSAPGLLITTFLAGFFAIGAQLCTVGLCATFYSDALRATGVGSAMGVARLGAILGPVIGGVLLAGGVSTPIVFVVIAIVSVVAALAMLVMGLLVLRRRSVQTAPRAAVAHA</sequence>
<feature type="transmembrane region" description="Helical" evidence="5">
    <location>
        <begin position="95"/>
        <end position="114"/>
    </location>
</feature>
<keyword evidence="2 5" id="KW-0812">Transmembrane</keyword>
<reference evidence="7 8" key="1">
    <citation type="journal article" date="2014" name="Int. J. Syst. Evol. Microbiol.">
        <title>Complete genome sequence of Corynebacterium casei LMG S-19264T (=DSM 44701T), isolated from a smear-ripened cheese.</title>
        <authorList>
            <consortium name="US DOE Joint Genome Institute (JGI-PGF)"/>
            <person name="Walter F."/>
            <person name="Albersmeier A."/>
            <person name="Kalinowski J."/>
            <person name="Ruckert C."/>
        </authorList>
    </citation>
    <scope>NUCLEOTIDE SEQUENCE [LARGE SCALE GENOMIC DNA]</scope>
    <source>
        <strain evidence="7 8">CGMCC 1.12976</strain>
    </source>
</reference>
<dbReference type="InterPro" id="IPR011701">
    <property type="entry name" value="MFS"/>
</dbReference>
<dbReference type="Pfam" id="PF07690">
    <property type="entry name" value="MFS_1"/>
    <property type="match status" value="1"/>
</dbReference>
<evidence type="ECO:0000313" key="7">
    <source>
        <dbReference type="EMBL" id="GGF22613.1"/>
    </source>
</evidence>
<dbReference type="InterPro" id="IPR020846">
    <property type="entry name" value="MFS_dom"/>
</dbReference>
<feature type="transmembrane region" description="Helical" evidence="5">
    <location>
        <begin position="349"/>
        <end position="375"/>
    </location>
</feature>
<feature type="transmembrane region" description="Helical" evidence="5">
    <location>
        <begin position="257"/>
        <end position="276"/>
    </location>
</feature>
<keyword evidence="3 5" id="KW-1133">Transmembrane helix</keyword>
<dbReference type="InterPro" id="IPR036259">
    <property type="entry name" value="MFS_trans_sf"/>
</dbReference>
<evidence type="ECO:0000313" key="8">
    <source>
        <dbReference type="Proteomes" id="UP000598775"/>
    </source>
</evidence>
<evidence type="ECO:0000259" key="6">
    <source>
        <dbReference type="PROSITE" id="PS50850"/>
    </source>
</evidence>
<proteinExistence type="predicted"/>
<feature type="transmembrane region" description="Helical" evidence="5">
    <location>
        <begin position="387"/>
        <end position="408"/>
    </location>
</feature>
<dbReference type="Proteomes" id="UP000598775">
    <property type="component" value="Unassembled WGS sequence"/>
</dbReference>
<evidence type="ECO:0000256" key="5">
    <source>
        <dbReference type="SAM" id="Phobius"/>
    </source>
</evidence>
<feature type="transmembrane region" description="Helical" evidence="5">
    <location>
        <begin position="185"/>
        <end position="204"/>
    </location>
</feature>
<gene>
    <name evidence="7" type="ORF">GCM10011399_15340</name>
</gene>
<comment type="caution">
    <text evidence="7">The sequence shown here is derived from an EMBL/GenBank/DDBJ whole genome shotgun (WGS) entry which is preliminary data.</text>
</comment>
<feature type="transmembrane region" description="Helical" evidence="5">
    <location>
        <begin position="28"/>
        <end position="49"/>
    </location>
</feature>
<feature type="transmembrane region" description="Helical" evidence="5">
    <location>
        <begin position="324"/>
        <end position="343"/>
    </location>
</feature>
<dbReference type="PROSITE" id="PS50850">
    <property type="entry name" value="MFS"/>
    <property type="match status" value="1"/>
</dbReference>
<feature type="transmembrane region" description="Helical" evidence="5">
    <location>
        <begin position="69"/>
        <end position="88"/>
    </location>
</feature>
<accession>A0A917B566</accession>
<evidence type="ECO:0000256" key="2">
    <source>
        <dbReference type="ARBA" id="ARBA00022692"/>
    </source>
</evidence>
<dbReference type="PANTHER" id="PTHR23508">
    <property type="entry name" value="CARBOXYLIC ACID TRANSPORTER PROTEIN HOMOLOG"/>
    <property type="match status" value="1"/>
</dbReference>
<dbReference type="PANTHER" id="PTHR23508:SF10">
    <property type="entry name" value="CARBOXYLIC ACID TRANSPORTER PROTEIN HOMOLOG"/>
    <property type="match status" value="1"/>
</dbReference>
<dbReference type="InterPro" id="IPR005829">
    <property type="entry name" value="Sugar_transporter_CS"/>
</dbReference>
<name>A0A917B566_9MICO</name>
<dbReference type="PROSITE" id="PS00217">
    <property type="entry name" value="SUGAR_TRANSPORT_2"/>
    <property type="match status" value="1"/>
</dbReference>
<dbReference type="GO" id="GO:0046943">
    <property type="term" value="F:carboxylic acid transmembrane transporter activity"/>
    <property type="evidence" value="ECO:0007669"/>
    <property type="project" value="TreeGrafter"/>
</dbReference>
<feature type="transmembrane region" description="Helical" evidence="5">
    <location>
        <begin position="296"/>
        <end position="317"/>
    </location>
</feature>
<feature type="transmembrane region" description="Helical" evidence="5">
    <location>
        <begin position="153"/>
        <end position="179"/>
    </location>
</feature>
<dbReference type="GO" id="GO:0005886">
    <property type="term" value="C:plasma membrane"/>
    <property type="evidence" value="ECO:0007669"/>
    <property type="project" value="UniProtKB-SubCell"/>
</dbReference>
<feature type="transmembrane region" description="Helical" evidence="5">
    <location>
        <begin position="414"/>
        <end position="438"/>
    </location>
</feature>
<dbReference type="AlphaFoldDB" id="A0A917B566"/>
<keyword evidence="8" id="KW-1185">Reference proteome</keyword>
<dbReference type="RefSeq" id="WP_188676116.1">
    <property type="nucleotide sequence ID" value="NZ_BMGP01000002.1"/>
</dbReference>
<keyword evidence="4 5" id="KW-0472">Membrane</keyword>
<evidence type="ECO:0000256" key="4">
    <source>
        <dbReference type="ARBA" id="ARBA00023136"/>
    </source>
</evidence>
<dbReference type="SUPFAM" id="SSF103473">
    <property type="entry name" value="MFS general substrate transporter"/>
    <property type="match status" value="1"/>
</dbReference>